<feature type="compositionally biased region" description="Basic and acidic residues" evidence="1">
    <location>
        <begin position="84"/>
        <end position="95"/>
    </location>
</feature>
<keyword evidence="3" id="KW-1185">Reference proteome</keyword>
<accession>A0A0J7KAB9</accession>
<comment type="caution">
    <text evidence="2">The sequence shown here is derived from an EMBL/GenBank/DDBJ whole genome shotgun (WGS) entry which is preliminary data.</text>
</comment>
<dbReference type="PaxDb" id="67767-A0A0J7KAB9"/>
<proteinExistence type="predicted"/>
<evidence type="ECO:0000313" key="3">
    <source>
        <dbReference type="Proteomes" id="UP000036403"/>
    </source>
</evidence>
<feature type="region of interest" description="Disordered" evidence="1">
    <location>
        <begin position="83"/>
        <end position="105"/>
    </location>
</feature>
<evidence type="ECO:0000313" key="2">
    <source>
        <dbReference type="EMBL" id="KMQ87242.1"/>
    </source>
</evidence>
<organism evidence="2 3">
    <name type="scientific">Lasius niger</name>
    <name type="common">Black garden ant</name>
    <dbReference type="NCBI Taxonomy" id="67767"/>
    <lineage>
        <taxon>Eukaryota</taxon>
        <taxon>Metazoa</taxon>
        <taxon>Ecdysozoa</taxon>
        <taxon>Arthropoda</taxon>
        <taxon>Hexapoda</taxon>
        <taxon>Insecta</taxon>
        <taxon>Pterygota</taxon>
        <taxon>Neoptera</taxon>
        <taxon>Endopterygota</taxon>
        <taxon>Hymenoptera</taxon>
        <taxon>Apocrita</taxon>
        <taxon>Aculeata</taxon>
        <taxon>Formicoidea</taxon>
        <taxon>Formicidae</taxon>
        <taxon>Formicinae</taxon>
        <taxon>Lasius</taxon>
        <taxon>Lasius</taxon>
    </lineage>
</organism>
<dbReference type="AlphaFoldDB" id="A0A0J7KAB9"/>
<name>A0A0J7KAB9_LASNI</name>
<protein>
    <submittedName>
        <fullName evidence="2">Uncharacterized protein</fullName>
    </submittedName>
</protein>
<dbReference type="EMBL" id="LBMM01010785">
    <property type="protein sequence ID" value="KMQ87242.1"/>
    <property type="molecule type" value="Genomic_DNA"/>
</dbReference>
<reference evidence="2 3" key="1">
    <citation type="submission" date="2015-04" db="EMBL/GenBank/DDBJ databases">
        <title>Lasius niger genome sequencing.</title>
        <authorList>
            <person name="Konorov E.A."/>
            <person name="Nikitin M.A."/>
            <person name="Kirill M.V."/>
            <person name="Chang P."/>
        </authorList>
    </citation>
    <scope>NUCLEOTIDE SEQUENCE [LARGE SCALE GENOMIC DNA]</scope>
    <source>
        <tissue evidence="2">Whole</tissue>
    </source>
</reference>
<gene>
    <name evidence="2" type="ORF">RF55_13526</name>
</gene>
<sequence length="105" mass="11383">MLAACAHAALRGGGAGIGAFVEPQENILKLVHAGIGKQQCRIIVRHQGAACYNLMTLTMKEIEKRLTDLSGALAHNFPGKARITTREPVARHPDDDNQLTNKKWG</sequence>
<dbReference type="Proteomes" id="UP000036403">
    <property type="component" value="Unassembled WGS sequence"/>
</dbReference>
<evidence type="ECO:0000256" key="1">
    <source>
        <dbReference type="SAM" id="MobiDB-lite"/>
    </source>
</evidence>